<comment type="caution">
    <text evidence="1">The sequence shown here is derived from an EMBL/GenBank/DDBJ whole genome shotgun (WGS) entry which is preliminary data.</text>
</comment>
<dbReference type="InterPro" id="IPR024078">
    <property type="entry name" value="LmbE-like_dom_sf"/>
</dbReference>
<organism evidence="1 2">
    <name type="scientific">Tectimicrobiota bacterium</name>
    <dbReference type="NCBI Taxonomy" id="2528274"/>
    <lineage>
        <taxon>Bacteria</taxon>
        <taxon>Pseudomonadati</taxon>
        <taxon>Nitrospinota/Tectimicrobiota group</taxon>
        <taxon>Candidatus Tectimicrobiota</taxon>
    </lineage>
</organism>
<proteinExistence type="predicted"/>
<dbReference type="PANTHER" id="PTHR12993:SF11">
    <property type="entry name" value="N-ACETYLGLUCOSAMINYL-PHOSPHATIDYLINOSITOL DE-N-ACETYLASE"/>
    <property type="match status" value="1"/>
</dbReference>
<dbReference type="EMBL" id="JACPUR010000016">
    <property type="protein sequence ID" value="MBI3127194.1"/>
    <property type="molecule type" value="Genomic_DNA"/>
</dbReference>
<name>A0A932MLH7_UNCTE</name>
<reference evidence="1" key="1">
    <citation type="submission" date="2020-07" db="EMBL/GenBank/DDBJ databases">
        <title>Huge and variable diversity of episymbiotic CPR bacteria and DPANN archaea in groundwater ecosystems.</title>
        <authorList>
            <person name="He C.Y."/>
            <person name="Keren R."/>
            <person name="Whittaker M."/>
            <person name="Farag I.F."/>
            <person name="Doudna J."/>
            <person name="Cate J.H.D."/>
            <person name="Banfield J.F."/>
        </authorList>
    </citation>
    <scope>NUCLEOTIDE SEQUENCE</scope>
    <source>
        <strain evidence="1">NC_groundwater_763_Ag_S-0.2um_68_21</strain>
    </source>
</reference>
<gene>
    <name evidence="1" type="ORF">HYZ11_06290</name>
</gene>
<dbReference type="GO" id="GO:0016811">
    <property type="term" value="F:hydrolase activity, acting on carbon-nitrogen (but not peptide) bonds, in linear amides"/>
    <property type="evidence" value="ECO:0007669"/>
    <property type="project" value="TreeGrafter"/>
</dbReference>
<evidence type="ECO:0000313" key="1">
    <source>
        <dbReference type="EMBL" id="MBI3127194.1"/>
    </source>
</evidence>
<sequence length="204" mass="22593">MNILAIGSHPDDIEFGCGGALARYAESGHRVIMLVVTGGEQGGVSATRRKEQQAAADILKAAEAIFGAYEDTRVPLTREFISYLEDILQRTRPHMIFVHHGEDTHQDHRTVHTAILSAARYVPNLLFYEGPTTIDFQPTIYVNIQGTLDRKLRALEAHASQVQKTNIPNTNILEMARATAVFRGTQGRVPAAEAFRSARLFLEP</sequence>
<accession>A0A932MLH7</accession>
<dbReference type="AlphaFoldDB" id="A0A932MLH7"/>
<dbReference type="SUPFAM" id="SSF102588">
    <property type="entry name" value="LmbE-like"/>
    <property type="match status" value="1"/>
</dbReference>
<dbReference type="Proteomes" id="UP000782312">
    <property type="component" value="Unassembled WGS sequence"/>
</dbReference>
<evidence type="ECO:0000313" key="2">
    <source>
        <dbReference type="Proteomes" id="UP000782312"/>
    </source>
</evidence>
<dbReference type="InterPro" id="IPR003737">
    <property type="entry name" value="GlcNAc_PI_deacetylase-related"/>
</dbReference>
<dbReference type="PANTHER" id="PTHR12993">
    <property type="entry name" value="N-ACETYLGLUCOSAMINYL-PHOSPHATIDYLINOSITOL DE-N-ACETYLASE-RELATED"/>
    <property type="match status" value="1"/>
</dbReference>
<dbReference type="Gene3D" id="3.40.50.10320">
    <property type="entry name" value="LmbE-like"/>
    <property type="match status" value="1"/>
</dbReference>
<protein>
    <submittedName>
        <fullName evidence="1">PIG-L family deacetylase</fullName>
    </submittedName>
</protein>
<dbReference type="Pfam" id="PF02585">
    <property type="entry name" value="PIG-L"/>
    <property type="match status" value="1"/>
</dbReference>